<evidence type="ECO:0008006" key="3">
    <source>
        <dbReference type="Google" id="ProtNLM"/>
    </source>
</evidence>
<dbReference type="InterPro" id="IPR009846">
    <property type="entry name" value="SF3b5/RDS3-10"/>
</dbReference>
<dbReference type="KEGG" id="tve:TRV_01216"/>
<organism evidence="1 2">
    <name type="scientific">Trichophyton verrucosum (strain HKI 0517)</name>
    <dbReference type="NCBI Taxonomy" id="663202"/>
    <lineage>
        <taxon>Eukaryota</taxon>
        <taxon>Fungi</taxon>
        <taxon>Dikarya</taxon>
        <taxon>Ascomycota</taxon>
        <taxon>Pezizomycotina</taxon>
        <taxon>Eurotiomycetes</taxon>
        <taxon>Eurotiomycetidae</taxon>
        <taxon>Onygenales</taxon>
        <taxon>Arthrodermataceae</taxon>
        <taxon>Trichophyton</taxon>
    </lineage>
</organism>
<dbReference type="GO" id="GO:0005686">
    <property type="term" value="C:U2 snRNP"/>
    <property type="evidence" value="ECO:0007669"/>
    <property type="project" value="TreeGrafter"/>
</dbReference>
<dbReference type="PANTHER" id="PTHR20978:SF0">
    <property type="entry name" value="SPLICING FACTOR 3B SUBUNIT 5"/>
    <property type="match status" value="1"/>
</dbReference>
<proteinExistence type="predicted"/>
<dbReference type="EMBL" id="ACYE01000065">
    <property type="protein sequence ID" value="EFE44036.1"/>
    <property type="molecule type" value="Genomic_DNA"/>
</dbReference>
<dbReference type="GO" id="GO:0000398">
    <property type="term" value="P:mRNA splicing, via spliceosome"/>
    <property type="evidence" value="ECO:0007669"/>
    <property type="project" value="TreeGrafter"/>
</dbReference>
<accession>D4D2B3</accession>
<dbReference type="RefSeq" id="XP_003024647.1">
    <property type="nucleotide sequence ID" value="XM_003024601.1"/>
</dbReference>
<evidence type="ECO:0000313" key="1">
    <source>
        <dbReference type="EMBL" id="EFE44036.1"/>
    </source>
</evidence>
<dbReference type="InterPro" id="IPR049756">
    <property type="entry name" value="PlcA-like_dom"/>
</dbReference>
<dbReference type="Pfam" id="PF07189">
    <property type="entry name" value="SF3b10"/>
    <property type="match status" value="1"/>
</dbReference>
<dbReference type="OrthoDB" id="4330301at2759"/>
<dbReference type="AlphaFoldDB" id="D4D2B3"/>
<name>D4D2B3_TRIVH</name>
<reference evidence="2" key="1">
    <citation type="journal article" date="2011" name="Genome Biol.">
        <title>Comparative and functional genomics provide insights into the pathogenicity of dermatophytic fungi.</title>
        <authorList>
            <person name="Burmester A."/>
            <person name="Shelest E."/>
            <person name="Gloeckner G."/>
            <person name="Heddergott C."/>
            <person name="Schindler S."/>
            <person name="Staib P."/>
            <person name="Heidel A."/>
            <person name="Felder M."/>
            <person name="Petzold A."/>
            <person name="Szafranski K."/>
            <person name="Feuermann M."/>
            <person name="Pedruzzi I."/>
            <person name="Priebe S."/>
            <person name="Groth M."/>
            <person name="Winkler R."/>
            <person name="Li W."/>
            <person name="Kniemeyer O."/>
            <person name="Schroeckh V."/>
            <person name="Hertweck C."/>
            <person name="Hube B."/>
            <person name="White T.C."/>
            <person name="Platzer M."/>
            <person name="Guthke R."/>
            <person name="Heitman J."/>
            <person name="Woestemeyer J."/>
            <person name="Zipfel P.F."/>
            <person name="Monod M."/>
            <person name="Brakhage A.A."/>
        </authorList>
    </citation>
    <scope>NUCLEOTIDE SEQUENCE [LARGE SCALE GENOMIC DNA]</scope>
    <source>
        <strain evidence="2">HKI 0517</strain>
    </source>
</reference>
<dbReference type="GO" id="GO:0071011">
    <property type="term" value="C:precatalytic spliceosome"/>
    <property type="evidence" value="ECO:0007669"/>
    <property type="project" value="TreeGrafter"/>
</dbReference>
<evidence type="ECO:0000313" key="2">
    <source>
        <dbReference type="Proteomes" id="UP000008383"/>
    </source>
</evidence>
<dbReference type="PANTHER" id="PTHR20978">
    <property type="entry name" value="SPLICING FACTOR 3B SUBUNIT 5"/>
    <property type="match status" value="1"/>
</dbReference>
<dbReference type="Proteomes" id="UP000008383">
    <property type="component" value="Unassembled WGS sequence"/>
</dbReference>
<comment type="caution">
    <text evidence="1">The sequence shown here is derived from an EMBL/GenBank/DDBJ whole genome shotgun (WGS) entry which is preliminary data.</text>
</comment>
<dbReference type="CDD" id="cd22893">
    <property type="entry name" value="PlcA-like"/>
    <property type="match status" value="1"/>
</dbReference>
<dbReference type="GeneID" id="9582822"/>
<sequence length="527" mass="58965">MRLDLLAVLKRRKKPSYNHERKLGYRDDQEVSTKFIFAEHCLQGNAVYLKVGVDTEIPARNLPLKLPNGLSLTYGEILGLVGDLYGTDQPISDGVTQNEQHHRFLKAFDTLANDTKYAPEEAPKLLDILHDEMEEIKKAIQAGKPASEVHNRLKVDLGKSLGFATLFRPSGIPSFLGLALINFDHFGTDSETAYNTGHNAAIQYALRTDSDLAVAYAMNAFADHFLHDHFSSGHLRVPRRQLHGSTLNSADACSKLMHDEDSCIGLKVSNQDGDSWTAYGDSRLLDDVSKRHREIFIKAQQASVDEVFQAWRDKVVPPTFKAWKYAPTIESALSPHQPLAPLFVMSTGEDKKPVLLRRRNIDHDFHVTPLRPGPCAGQRKLNGSFNLSDISLQLCTSTKFSQPYHANLLFLPSLFTMADKLRTLQNLEALQARYIGTGHADTTKYEWTSNIIRDSYASYIGHPPLLQYMSIGMGESKEKVRASMVEKIVRGAGNPPDVSCHPVSTWCYPLKSQESQEANMVMMAIDK</sequence>
<keyword evidence="2" id="KW-1185">Reference proteome</keyword>
<protein>
    <recommendedName>
        <fullName evidence="3">Phosphatidylcholine-hydrolyzing phospholipase C</fullName>
    </recommendedName>
</protein>
<gene>
    <name evidence="1" type="ORF">TRV_01216</name>
</gene>
<dbReference type="HOGENOM" id="CLU_516992_0_0_1"/>